<dbReference type="NCBIfam" id="NF004160">
    <property type="entry name" value="PRK05627.1-3"/>
    <property type="match status" value="1"/>
</dbReference>
<evidence type="ECO:0000256" key="8">
    <source>
        <dbReference type="ARBA" id="ARBA00022741"/>
    </source>
</evidence>
<dbReference type="PANTHER" id="PTHR22749">
    <property type="entry name" value="RIBOFLAVIN KINASE/FMN ADENYLYLTRANSFERASE"/>
    <property type="match status" value="1"/>
</dbReference>
<evidence type="ECO:0000256" key="1">
    <source>
        <dbReference type="ARBA" id="ARBA00002121"/>
    </source>
</evidence>
<evidence type="ECO:0000256" key="15">
    <source>
        <dbReference type="PIRNR" id="PIRNR004491"/>
    </source>
</evidence>
<comment type="similarity">
    <text evidence="15">Belongs to the ribF family.</text>
</comment>
<evidence type="ECO:0000256" key="9">
    <source>
        <dbReference type="ARBA" id="ARBA00022777"/>
    </source>
</evidence>
<dbReference type="EC" id="2.7.7.2" evidence="15"/>
<dbReference type="SUPFAM" id="SSF52374">
    <property type="entry name" value="Nucleotidylyl transferase"/>
    <property type="match status" value="1"/>
</dbReference>
<comment type="pathway">
    <text evidence="3 15">Cofactor biosynthesis; FMN biosynthesis; FMN from riboflavin (ATP route): step 1/1.</text>
</comment>
<dbReference type="InterPro" id="IPR015865">
    <property type="entry name" value="Riboflavin_kinase_bac/euk"/>
</dbReference>
<dbReference type="NCBIfam" id="NF004162">
    <property type="entry name" value="PRK05627.1-5"/>
    <property type="match status" value="1"/>
</dbReference>
<reference evidence="17 18" key="1">
    <citation type="submission" date="2018-01" db="EMBL/GenBank/DDBJ databases">
        <title>The draft genome of Hanstruepera neustonica JCM19743.</title>
        <authorList>
            <person name="He R.-H."/>
            <person name="Du Z.-J."/>
        </authorList>
    </citation>
    <scope>NUCLEOTIDE SEQUENCE [LARGE SCALE GENOMIC DNA]</scope>
    <source>
        <strain evidence="17 18">JCM19743</strain>
    </source>
</reference>
<feature type="domain" description="Riboflavin kinase" evidence="16">
    <location>
        <begin position="182"/>
        <end position="308"/>
    </location>
</feature>
<keyword evidence="10 15" id="KW-0274">FAD</keyword>
<evidence type="ECO:0000313" key="17">
    <source>
        <dbReference type="EMBL" id="PNQ74583.1"/>
    </source>
</evidence>
<evidence type="ECO:0000256" key="11">
    <source>
        <dbReference type="ARBA" id="ARBA00022840"/>
    </source>
</evidence>
<evidence type="ECO:0000256" key="7">
    <source>
        <dbReference type="ARBA" id="ARBA00022695"/>
    </source>
</evidence>
<keyword evidence="5 15" id="KW-0288">FMN</keyword>
<dbReference type="PIRSF" id="PIRSF004491">
    <property type="entry name" value="FAD_Synth"/>
    <property type="match status" value="1"/>
</dbReference>
<evidence type="ECO:0000256" key="2">
    <source>
        <dbReference type="ARBA" id="ARBA00004726"/>
    </source>
</evidence>
<dbReference type="InterPro" id="IPR023468">
    <property type="entry name" value="Riboflavin_kinase"/>
</dbReference>
<sequence length="312" mass="35939">MKIIKSLEKGESKHKSVVTIGTFDGVHIGHQKIVKRLINTAKSHDLKSVILTFFPHPRMVIQKDANIKLLNTLKERETILENLGLDILFIKNFTVEFSRLTAEDFVKNILVDQLQAQKIIIGYDHHFGRNRSANIDDLRTFGEHYNFDVEEISAQDINDVSVSSTKIRHALQEGDIKTANLYLGYNYMLTGTVVKGRGLGKELEFPTANLHIDEDYKLIPKQGVYVVSCLFEEKRLYGMMNIGTNPTIDNTNDLSIEVHFFDFNKSIYNNIIQIDILHRLRDEKKFDSLESLKNQLKLDRKTALVFLESYEH</sequence>
<name>A0A2K1E2V0_9FLAO</name>
<comment type="caution">
    <text evidence="17">The sequence shown here is derived from an EMBL/GenBank/DDBJ whole genome shotgun (WGS) entry which is preliminary data.</text>
</comment>
<dbReference type="GO" id="GO:0009398">
    <property type="term" value="P:FMN biosynthetic process"/>
    <property type="evidence" value="ECO:0007669"/>
    <property type="project" value="UniProtKB-UniRule"/>
</dbReference>
<dbReference type="SUPFAM" id="SSF82114">
    <property type="entry name" value="Riboflavin kinase-like"/>
    <property type="match status" value="1"/>
</dbReference>
<dbReference type="InterPro" id="IPR002606">
    <property type="entry name" value="Riboflavin_kinase_bac"/>
</dbReference>
<evidence type="ECO:0000256" key="13">
    <source>
        <dbReference type="ARBA" id="ARBA00047880"/>
    </source>
</evidence>
<dbReference type="EMBL" id="POWF01000001">
    <property type="protein sequence ID" value="PNQ74583.1"/>
    <property type="molecule type" value="Genomic_DNA"/>
</dbReference>
<evidence type="ECO:0000259" key="16">
    <source>
        <dbReference type="SMART" id="SM00904"/>
    </source>
</evidence>
<dbReference type="Pfam" id="PF06574">
    <property type="entry name" value="FAD_syn"/>
    <property type="match status" value="1"/>
</dbReference>
<protein>
    <recommendedName>
        <fullName evidence="15">Riboflavin biosynthesis protein</fullName>
    </recommendedName>
    <domain>
        <recommendedName>
            <fullName evidence="15">Riboflavin kinase</fullName>
            <ecNumber evidence="15">2.7.1.26</ecNumber>
        </recommendedName>
        <alternativeName>
            <fullName evidence="15">Flavokinase</fullName>
        </alternativeName>
    </domain>
    <domain>
        <recommendedName>
            <fullName evidence="15">FMN adenylyltransferase</fullName>
            <ecNumber evidence="15">2.7.7.2</ecNumber>
        </recommendedName>
        <alternativeName>
            <fullName evidence="15">FAD pyrophosphorylase</fullName>
        </alternativeName>
        <alternativeName>
            <fullName evidence="15">FAD synthase</fullName>
        </alternativeName>
    </domain>
</protein>
<evidence type="ECO:0000256" key="14">
    <source>
        <dbReference type="ARBA" id="ARBA00049494"/>
    </source>
</evidence>
<dbReference type="UniPathway" id="UPA00277">
    <property type="reaction ID" value="UER00407"/>
</dbReference>
<keyword evidence="18" id="KW-1185">Reference proteome</keyword>
<keyword evidence="12" id="KW-0511">Multifunctional enzyme</keyword>
<accession>A0A2K1E2V0</accession>
<dbReference type="InterPro" id="IPR023465">
    <property type="entry name" value="Riboflavin_kinase_dom_sf"/>
</dbReference>
<dbReference type="InterPro" id="IPR015864">
    <property type="entry name" value="FAD_synthase"/>
</dbReference>
<dbReference type="FunFam" id="3.40.50.620:FF:000021">
    <property type="entry name" value="Riboflavin biosynthesis protein"/>
    <property type="match status" value="1"/>
</dbReference>
<evidence type="ECO:0000256" key="10">
    <source>
        <dbReference type="ARBA" id="ARBA00022827"/>
    </source>
</evidence>
<dbReference type="NCBIfam" id="TIGR00083">
    <property type="entry name" value="ribF"/>
    <property type="match status" value="1"/>
</dbReference>
<dbReference type="GO" id="GO:0006747">
    <property type="term" value="P:FAD biosynthetic process"/>
    <property type="evidence" value="ECO:0007669"/>
    <property type="project" value="UniProtKB-UniRule"/>
</dbReference>
<evidence type="ECO:0000256" key="3">
    <source>
        <dbReference type="ARBA" id="ARBA00005201"/>
    </source>
</evidence>
<keyword evidence="4 15" id="KW-0285">Flavoprotein</keyword>
<dbReference type="Pfam" id="PF01687">
    <property type="entry name" value="Flavokinase"/>
    <property type="match status" value="1"/>
</dbReference>
<dbReference type="UniPathway" id="UPA00276">
    <property type="reaction ID" value="UER00406"/>
</dbReference>
<evidence type="ECO:0000256" key="6">
    <source>
        <dbReference type="ARBA" id="ARBA00022679"/>
    </source>
</evidence>
<dbReference type="PANTHER" id="PTHR22749:SF6">
    <property type="entry name" value="RIBOFLAVIN KINASE"/>
    <property type="match status" value="1"/>
</dbReference>
<dbReference type="EC" id="2.7.1.26" evidence="15"/>
<proteinExistence type="inferred from homology"/>
<evidence type="ECO:0000256" key="12">
    <source>
        <dbReference type="ARBA" id="ARBA00023268"/>
    </source>
</evidence>
<keyword evidence="8 15" id="KW-0547">Nucleotide-binding</keyword>
<dbReference type="AlphaFoldDB" id="A0A2K1E2V0"/>
<dbReference type="InterPro" id="IPR014729">
    <property type="entry name" value="Rossmann-like_a/b/a_fold"/>
</dbReference>
<dbReference type="SMART" id="SM00904">
    <property type="entry name" value="Flavokinase"/>
    <property type="match status" value="1"/>
</dbReference>
<evidence type="ECO:0000256" key="5">
    <source>
        <dbReference type="ARBA" id="ARBA00022643"/>
    </source>
</evidence>
<dbReference type="GO" id="GO:0008531">
    <property type="term" value="F:riboflavin kinase activity"/>
    <property type="evidence" value="ECO:0007669"/>
    <property type="project" value="UniProtKB-UniRule"/>
</dbReference>
<comment type="catalytic activity">
    <reaction evidence="13 15">
        <text>riboflavin + ATP = FMN + ADP + H(+)</text>
        <dbReference type="Rhea" id="RHEA:14357"/>
        <dbReference type="ChEBI" id="CHEBI:15378"/>
        <dbReference type="ChEBI" id="CHEBI:30616"/>
        <dbReference type="ChEBI" id="CHEBI:57986"/>
        <dbReference type="ChEBI" id="CHEBI:58210"/>
        <dbReference type="ChEBI" id="CHEBI:456216"/>
        <dbReference type="EC" id="2.7.1.26"/>
    </reaction>
</comment>
<comment type="function">
    <text evidence="1">Catalyzes the phosphorylation of riboflavin to FMN followed by the adenylation of FMN to FAD.</text>
</comment>
<dbReference type="OrthoDB" id="9803667at2"/>
<dbReference type="Proteomes" id="UP000236641">
    <property type="component" value="Unassembled WGS sequence"/>
</dbReference>
<comment type="pathway">
    <text evidence="2 15">Cofactor biosynthesis; FAD biosynthesis; FAD from FMN: step 1/1.</text>
</comment>
<comment type="catalytic activity">
    <reaction evidence="14 15">
        <text>FMN + ATP + H(+) = FAD + diphosphate</text>
        <dbReference type="Rhea" id="RHEA:17237"/>
        <dbReference type="ChEBI" id="CHEBI:15378"/>
        <dbReference type="ChEBI" id="CHEBI:30616"/>
        <dbReference type="ChEBI" id="CHEBI:33019"/>
        <dbReference type="ChEBI" id="CHEBI:57692"/>
        <dbReference type="ChEBI" id="CHEBI:58210"/>
        <dbReference type="EC" id="2.7.7.2"/>
    </reaction>
</comment>
<evidence type="ECO:0000313" key="18">
    <source>
        <dbReference type="Proteomes" id="UP000236641"/>
    </source>
</evidence>
<keyword evidence="7 15" id="KW-0548">Nucleotidyltransferase</keyword>
<evidence type="ECO:0000256" key="4">
    <source>
        <dbReference type="ARBA" id="ARBA00022630"/>
    </source>
</evidence>
<dbReference type="RefSeq" id="WP_103050435.1">
    <property type="nucleotide sequence ID" value="NZ_POWF01000001.1"/>
</dbReference>
<dbReference type="Gene3D" id="3.40.50.620">
    <property type="entry name" value="HUPs"/>
    <property type="match status" value="1"/>
</dbReference>
<gene>
    <name evidence="17" type="ORF">C1T31_00075</name>
</gene>
<keyword evidence="6 15" id="KW-0808">Transferase</keyword>
<dbReference type="GO" id="GO:0009231">
    <property type="term" value="P:riboflavin biosynthetic process"/>
    <property type="evidence" value="ECO:0007669"/>
    <property type="project" value="InterPro"/>
</dbReference>
<keyword evidence="11 15" id="KW-0067">ATP-binding</keyword>
<dbReference type="GO" id="GO:0005524">
    <property type="term" value="F:ATP binding"/>
    <property type="evidence" value="ECO:0007669"/>
    <property type="project" value="UniProtKB-UniRule"/>
</dbReference>
<dbReference type="GO" id="GO:0003919">
    <property type="term" value="F:FMN adenylyltransferase activity"/>
    <property type="evidence" value="ECO:0007669"/>
    <property type="project" value="UniProtKB-UniRule"/>
</dbReference>
<keyword evidence="9 15" id="KW-0418">Kinase</keyword>
<dbReference type="Gene3D" id="2.40.30.30">
    <property type="entry name" value="Riboflavin kinase-like"/>
    <property type="match status" value="1"/>
</dbReference>
<dbReference type="CDD" id="cd02064">
    <property type="entry name" value="FAD_synthetase_N"/>
    <property type="match status" value="1"/>
</dbReference>
<organism evidence="17 18">
    <name type="scientific">Hanstruepera neustonica</name>
    <dbReference type="NCBI Taxonomy" id="1445657"/>
    <lineage>
        <taxon>Bacteria</taxon>
        <taxon>Pseudomonadati</taxon>
        <taxon>Bacteroidota</taxon>
        <taxon>Flavobacteriia</taxon>
        <taxon>Flavobacteriales</taxon>
        <taxon>Flavobacteriaceae</taxon>
        <taxon>Hanstruepera</taxon>
    </lineage>
</organism>